<accession>A0ABD2PWK1</accession>
<dbReference type="EMBL" id="JBJKFK010002007">
    <property type="protein sequence ID" value="KAL3311807.1"/>
    <property type="molecule type" value="Genomic_DNA"/>
</dbReference>
<dbReference type="InterPro" id="IPR012677">
    <property type="entry name" value="Nucleotide-bd_a/b_plait_sf"/>
</dbReference>
<keyword evidence="5" id="KW-0508">mRNA splicing</keyword>
<proteinExistence type="inferred from homology"/>
<dbReference type="InterPro" id="IPR034392">
    <property type="entry name" value="TatSF1-like_RRM1"/>
</dbReference>
<dbReference type="PANTHER" id="PTHR15608:SF0">
    <property type="entry name" value="HIV TAT-SPECIFIC FACTOR 1"/>
    <property type="match status" value="1"/>
</dbReference>
<comment type="similarity">
    <text evidence="1">Belongs to the HTATSF1 family.</text>
</comment>
<reference evidence="7 8" key="1">
    <citation type="submission" date="2024-11" db="EMBL/GenBank/DDBJ databases">
        <title>Adaptive evolution of stress response genes in parasites aligns with host niche diversity.</title>
        <authorList>
            <person name="Hahn C."/>
            <person name="Resl P."/>
        </authorList>
    </citation>
    <scope>NUCLEOTIDE SEQUENCE [LARGE SCALE GENOMIC DNA]</scope>
    <source>
        <strain evidence="7">EGGRZ-B1_66</strain>
        <tissue evidence="7">Body</tissue>
    </source>
</reference>
<dbReference type="Gene3D" id="3.30.70.330">
    <property type="match status" value="2"/>
</dbReference>
<evidence type="ECO:0000313" key="8">
    <source>
        <dbReference type="Proteomes" id="UP001626550"/>
    </source>
</evidence>
<dbReference type="GO" id="GO:0003723">
    <property type="term" value="F:RNA binding"/>
    <property type="evidence" value="ECO:0007669"/>
    <property type="project" value="UniProtKB-KW"/>
</dbReference>
<keyword evidence="2" id="KW-0507">mRNA processing</keyword>
<dbReference type="SUPFAM" id="SSF54928">
    <property type="entry name" value="RNA-binding domain, RBD"/>
    <property type="match status" value="2"/>
</dbReference>
<organism evidence="7 8">
    <name type="scientific">Cichlidogyrus casuarinus</name>
    <dbReference type="NCBI Taxonomy" id="1844966"/>
    <lineage>
        <taxon>Eukaryota</taxon>
        <taxon>Metazoa</taxon>
        <taxon>Spiralia</taxon>
        <taxon>Lophotrochozoa</taxon>
        <taxon>Platyhelminthes</taxon>
        <taxon>Monogenea</taxon>
        <taxon>Monopisthocotylea</taxon>
        <taxon>Dactylogyridea</taxon>
        <taxon>Ancyrocephalidae</taxon>
        <taxon>Cichlidogyrus</taxon>
    </lineage>
</organism>
<evidence type="ECO:0000256" key="3">
    <source>
        <dbReference type="ARBA" id="ARBA00022737"/>
    </source>
</evidence>
<dbReference type="InterPro" id="IPR034393">
    <property type="entry name" value="TatSF1-like"/>
</dbReference>
<evidence type="ECO:0000256" key="1">
    <source>
        <dbReference type="ARBA" id="ARBA00007747"/>
    </source>
</evidence>
<dbReference type="FunFam" id="3.30.70.330:FF:000105">
    <property type="entry name" value="HIV Tat-specific factor 1 homolog"/>
    <property type="match status" value="1"/>
</dbReference>
<evidence type="ECO:0000256" key="5">
    <source>
        <dbReference type="ARBA" id="ARBA00023187"/>
    </source>
</evidence>
<feature type="region of interest" description="Disordered" evidence="6">
    <location>
        <begin position="230"/>
        <end position="267"/>
    </location>
</feature>
<keyword evidence="4" id="KW-0694">RNA-binding</keyword>
<dbReference type="AlphaFoldDB" id="A0ABD2PWK1"/>
<name>A0ABD2PWK1_9PLAT</name>
<evidence type="ECO:0000256" key="2">
    <source>
        <dbReference type="ARBA" id="ARBA00022664"/>
    </source>
</evidence>
<sequence length="267" mass="30398">MSKCGLIAHDPLTEKPRMKLYRNADGTLKGDGRCCYIKLESVELALQILDGMQLDDKHTIRVEKAKFQPKGEYDPNKRRRLTQKEKKKMKAKEESLFKWGMEANRFIRTKKERTIVLKNVFEECDFSEDVTLIPTVKELVRVQCAKCGSIKKINVYDTNKEGVVTVTYHTADEADAAISFLDRALFSYTTNDGRHQARQLQVSRSDGKTRFDVKETEEEEAARLARWNQFLEEKNEEQANSSDEASLGGSTPSSNSEAGGTDDELED</sequence>
<dbReference type="Proteomes" id="UP001626550">
    <property type="component" value="Unassembled WGS sequence"/>
</dbReference>
<dbReference type="GO" id="GO:0005684">
    <property type="term" value="C:U2-type spliceosomal complex"/>
    <property type="evidence" value="ECO:0007669"/>
    <property type="project" value="UniProtKB-ARBA"/>
</dbReference>
<gene>
    <name evidence="7" type="primary">HTATSF1_2</name>
    <name evidence="7" type="ORF">Ciccas_009613</name>
</gene>
<keyword evidence="8" id="KW-1185">Reference proteome</keyword>
<keyword evidence="3" id="KW-0677">Repeat</keyword>
<comment type="caution">
    <text evidence="7">The sequence shown here is derived from an EMBL/GenBank/DDBJ whole genome shotgun (WGS) entry which is preliminary data.</text>
</comment>
<dbReference type="InterPro" id="IPR035979">
    <property type="entry name" value="RBD_domain_sf"/>
</dbReference>
<dbReference type="PANTHER" id="PTHR15608">
    <property type="entry name" value="SPLICING FACTOR U2AF-ASSOCIATED PROTEIN 2"/>
    <property type="match status" value="1"/>
</dbReference>
<protein>
    <submittedName>
        <fullName evidence="7">HIV Tat-specific factor 1</fullName>
    </submittedName>
</protein>
<dbReference type="CDD" id="cd12281">
    <property type="entry name" value="RRM1_TatSF1_like"/>
    <property type="match status" value="1"/>
</dbReference>
<evidence type="ECO:0000256" key="4">
    <source>
        <dbReference type="ARBA" id="ARBA00022884"/>
    </source>
</evidence>
<dbReference type="GO" id="GO:0000398">
    <property type="term" value="P:mRNA splicing, via spliceosome"/>
    <property type="evidence" value="ECO:0007669"/>
    <property type="project" value="UniProtKB-ARBA"/>
</dbReference>
<feature type="compositionally biased region" description="Polar residues" evidence="6">
    <location>
        <begin position="238"/>
        <end position="258"/>
    </location>
</feature>
<evidence type="ECO:0000256" key="6">
    <source>
        <dbReference type="SAM" id="MobiDB-lite"/>
    </source>
</evidence>
<evidence type="ECO:0000313" key="7">
    <source>
        <dbReference type="EMBL" id="KAL3311807.1"/>
    </source>
</evidence>